<dbReference type="AlphaFoldDB" id="A0A9W8B811"/>
<dbReference type="SUPFAM" id="SSF50249">
    <property type="entry name" value="Nucleic acid-binding proteins"/>
    <property type="match status" value="1"/>
</dbReference>
<protein>
    <submittedName>
        <fullName evidence="1">3-ketoacyl-CoA thiolase with broad chain length specificity</fullName>
    </submittedName>
</protein>
<gene>
    <name evidence="1" type="primary">POT1_2</name>
    <name evidence="1" type="ORF">H4R34_003176</name>
</gene>
<dbReference type="EMBL" id="JANBQB010000271">
    <property type="protein sequence ID" value="KAJ1978521.1"/>
    <property type="molecule type" value="Genomic_DNA"/>
</dbReference>
<reference evidence="1" key="1">
    <citation type="submission" date="2022-07" db="EMBL/GenBank/DDBJ databases">
        <title>Phylogenomic reconstructions and comparative analyses of Kickxellomycotina fungi.</title>
        <authorList>
            <person name="Reynolds N.K."/>
            <person name="Stajich J.E."/>
            <person name="Barry K."/>
            <person name="Grigoriev I.V."/>
            <person name="Crous P."/>
            <person name="Smith M.E."/>
        </authorList>
    </citation>
    <scope>NUCLEOTIDE SEQUENCE</scope>
    <source>
        <strain evidence="1">RSA 567</strain>
    </source>
</reference>
<name>A0A9W8B811_9FUNG</name>
<dbReference type="PANTHER" id="PTHR14513:SF0">
    <property type="entry name" value="PROTECTION OF TELOMERES PROTEIN 1"/>
    <property type="match status" value="1"/>
</dbReference>
<sequence length="498" mass="55001">MAGIAPNHCPADELVVQQLQHVLGVVTSLQGPRPTAKNDYMYKICLRILPQRGLAEQWVIRPLEALTNMTVLFFKRDVQGLPTVKRPGDVVYFQTLKISSFSGHLQGLNNQGTRYLAVEGSPSPISHSVLVDAKQFRLRVLPMTIYSLGPSSLTLGEFEACGLEADILYLQACWLSSQGPPMATTTASAPFAGLRFPTTPTKSKPRSRRVFTIDQLTPCSFFDTYVEIVDVGSIKSVRTGRVITLSVTDYTENPSLPRKEAYLNMVANEYQSMPTQPATPIAAPIAEFGIGADTCTDFDAVPIQPTPPPVAITTIRFPKVPTSSLKDVLEHPEALGKFRIRVHAVGVAPQAIEEFTSTVCRRCQSTHTPSPRELTECPNCRYSLDESNFTYMFALKLKDADGYTIKALVYGDDANDFLPQLHPCNLFTNHTVRDQLCQRLAKILPLQTLRPAASELILEGDGATTPPMPSFECCLRSYTIDLAGRTVRRYRLFATSLL</sequence>
<accession>A0A9W8B811</accession>
<dbReference type="PANTHER" id="PTHR14513">
    <property type="entry name" value="PROTECTION OF TELOMERES 1"/>
    <property type="match status" value="1"/>
</dbReference>
<dbReference type="InterPro" id="IPR028389">
    <property type="entry name" value="POT1"/>
</dbReference>
<dbReference type="GO" id="GO:0032210">
    <property type="term" value="P:regulation of telomere maintenance via telomerase"/>
    <property type="evidence" value="ECO:0007669"/>
    <property type="project" value="TreeGrafter"/>
</dbReference>
<keyword evidence="2" id="KW-1185">Reference proteome</keyword>
<evidence type="ECO:0000313" key="1">
    <source>
        <dbReference type="EMBL" id="KAJ1978521.1"/>
    </source>
</evidence>
<dbReference type="GO" id="GO:0016233">
    <property type="term" value="P:telomere capping"/>
    <property type="evidence" value="ECO:0007669"/>
    <property type="project" value="TreeGrafter"/>
</dbReference>
<comment type="caution">
    <text evidence="1">The sequence shown here is derived from an EMBL/GenBank/DDBJ whole genome shotgun (WGS) entry which is preliminary data.</text>
</comment>
<evidence type="ECO:0000313" key="2">
    <source>
        <dbReference type="Proteomes" id="UP001151582"/>
    </source>
</evidence>
<dbReference type="GO" id="GO:0098505">
    <property type="term" value="F:G-rich strand telomeric DNA binding"/>
    <property type="evidence" value="ECO:0007669"/>
    <property type="project" value="TreeGrafter"/>
</dbReference>
<dbReference type="InterPro" id="IPR012340">
    <property type="entry name" value="NA-bd_OB-fold"/>
</dbReference>
<dbReference type="Proteomes" id="UP001151582">
    <property type="component" value="Unassembled WGS sequence"/>
</dbReference>
<dbReference type="GO" id="GO:0010521">
    <property type="term" value="F:telomerase inhibitor activity"/>
    <property type="evidence" value="ECO:0007669"/>
    <property type="project" value="TreeGrafter"/>
</dbReference>
<dbReference type="GO" id="GO:0000783">
    <property type="term" value="C:nuclear telomere cap complex"/>
    <property type="evidence" value="ECO:0007669"/>
    <property type="project" value="TreeGrafter"/>
</dbReference>
<dbReference type="OrthoDB" id="2386383at2759"/>
<proteinExistence type="predicted"/>
<dbReference type="Gene3D" id="2.40.50.140">
    <property type="entry name" value="Nucleic acid-binding proteins"/>
    <property type="match status" value="3"/>
</dbReference>
<organism evidence="1 2">
    <name type="scientific">Dimargaris verticillata</name>
    <dbReference type="NCBI Taxonomy" id="2761393"/>
    <lineage>
        <taxon>Eukaryota</taxon>
        <taxon>Fungi</taxon>
        <taxon>Fungi incertae sedis</taxon>
        <taxon>Zoopagomycota</taxon>
        <taxon>Kickxellomycotina</taxon>
        <taxon>Dimargaritomycetes</taxon>
        <taxon>Dimargaritales</taxon>
        <taxon>Dimargaritaceae</taxon>
        <taxon>Dimargaris</taxon>
    </lineage>
</organism>